<dbReference type="PANTHER" id="PTHR38471">
    <property type="entry name" value="FOUR HELIX BUNDLE PROTEIN"/>
    <property type="match status" value="1"/>
</dbReference>
<dbReference type="Pfam" id="PF05635">
    <property type="entry name" value="23S_rRNA_IVP"/>
    <property type="match status" value="1"/>
</dbReference>
<keyword evidence="1" id="KW-0687">Ribonucleoprotein</keyword>
<comment type="caution">
    <text evidence="1">The sequence shown here is derived from an EMBL/GenBank/DDBJ whole genome shotgun (WGS) entry which is preliminary data.</text>
</comment>
<evidence type="ECO:0000313" key="1">
    <source>
        <dbReference type="EMBL" id="TSC93468.1"/>
    </source>
</evidence>
<dbReference type="Proteomes" id="UP000315689">
    <property type="component" value="Unassembled WGS sequence"/>
</dbReference>
<name>A0A554LKS5_9BACT</name>
<dbReference type="InterPro" id="IPR012657">
    <property type="entry name" value="23S_rRNA-intervening_sequence"/>
</dbReference>
<dbReference type="PIRSF" id="PIRSF035652">
    <property type="entry name" value="CHP02436"/>
    <property type="match status" value="1"/>
</dbReference>
<dbReference type="NCBIfam" id="TIGR02436">
    <property type="entry name" value="four helix bundle protein"/>
    <property type="match status" value="1"/>
</dbReference>
<dbReference type="Gene3D" id="1.20.1440.60">
    <property type="entry name" value="23S rRNA-intervening sequence"/>
    <property type="match status" value="1"/>
</dbReference>
<dbReference type="PANTHER" id="PTHR38471:SF2">
    <property type="entry name" value="FOUR HELIX BUNDLE PROTEIN"/>
    <property type="match status" value="1"/>
</dbReference>
<dbReference type="InterPro" id="IPR036583">
    <property type="entry name" value="23S_rRNA_IVS_sf"/>
</dbReference>
<organism evidence="1 2">
    <name type="scientific">Candidatus Berkelbacteria bacterium Licking1014_7</name>
    <dbReference type="NCBI Taxonomy" id="2017147"/>
    <lineage>
        <taxon>Bacteria</taxon>
        <taxon>Candidatus Berkelbacteria</taxon>
    </lineage>
</organism>
<dbReference type="EMBL" id="VMGK01000001">
    <property type="protein sequence ID" value="TSC93468.1"/>
    <property type="molecule type" value="Genomic_DNA"/>
</dbReference>
<dbReference type="AlphaFoldDB" id="A0A554LKS5"/>
<dbReference type="GO" id="GO:0005840">
    <property type="term" value="C:ribosome"/>
    <property type="evidence" value="ECO:0007669"/>
    <property type="project" value="UniProtKB-KW"/>
</dbReference>
<reference evidence="1 2" key="1">
    <citation type="submission" date="2017-07" db="EMBL/GenBank/DDBJ databases">
        <title>Mechanisms for carbon and nitrogen cycling indicate functional differentiation within the Candidate Phyla Radiation.</title>
        <authorList>
            <person name="Danczak R.E."/>
            <person name="Johnston M.D."/>
            <person name="Kenah C."/>
            <person name="Slattery M."/>
            <person name="Wrighton K.C."/>
            <person name="Wilkins M.J."/>
        </authorList>
    </citation>
    <scope>NUCLEOTIDE SEQUENCE [LARGE SCALE GENOMIC DNA]</scope>
    <source>
        <strain evidence="1">Licking1014_7</strain>
    </source>
</reference>
<proteinExistence type="predicted"/>
<evidence type="ECO:0000313" key="2">
    <source>
        <dbReference type="Proteomes" id="UP000315689"/>
    </source>
</evidence>
<keyword evidence="1" id="KW-0689">Ribosomal protein</keyword>
<protein>
    <submittedName>
        <fullName evidence="1">S23 ribosomal protein</fullName>
    </submittedName>
</protein>
<accession>A0A554LKS5</accession>
<dbReference type="SUPFAM" id="SSF158446">
    <property type="entry name" value="IVS-encoded protein-like"/>
    <property type="match status" value="1"/>
</dbReference>
<sequence length="119" mass="13810">MTQFSNTNYNLEERTAKFGEEVIVFCRALKQTIISVPIISQLIRSSTSVGANYMEANAASSKKDFRTKIFICKKEIQESKHWLRMLAKCEPDKKDKITQLWKEAQELTMIFQKITNSLK</sequence>
<gene>
    <name evidence="1" type="ORF">CEN89_5</name>
</gene>